<feature type="binding site" evidence="6">
    <location>
        <position position="75"/>
    </location>
    <ligand>
        <name>S-adenosyl-L-methionine</name>
        <dbReference type="ChEBI" id="CHEBI:59789"/>
    </ligand>
</feature>
<dbReference type="Pfam" id="PF02527">
    <property type="entry name" value="GidB"/>
    <property type="match status" value="1"/>
</dbReference>
<comment type="function">
    <text evidence="6">Specifically methylates the N7 position of guanine in position 527 of 16S rRNA.</text>
</comment>
<accession>A0ABS8CJ45</accession>
<dbReference type="PANTHER" id="PTHR31760">
    <property type="entry name" value="S-ADENOSYL-L-METHIONINE-DEPENDENT METHYLTRANSFERASES SUPERFAMILY PROTEIN"/>
    <property type="match status" value="1"/>
</dbReference>
<reference evidence="7 8" key="1">
    <citation type="submission" date="2020-07" db="EMBL/GenBank/DDBJ databases">
        <title>Pseudogemmobacter sp. nov., isolated from poultry manure in Taiwan.</title>
        <authorList>
            <person name="Lin S.-Y."/>
            <person name="Tang Y.-S."/>
            <person name="Young C.-C."/>
        </authorList>
    </citation>
    <scope>NUCLEOTIDE SEQUENCE [LARGE SCALE GENOMIC DNA]</scope>
    <source>
        <strain evidence="7 8">CC-YST710</strain>
    </source>
</reference>
<dbReference type="PIRSF" id="PIRSF003078">
    <property type="entry name" value="GidB"/>
    <property type="match status" value="1"/>
</dbReference>
<dbReference type="GO" id="GO:0032259">
    <property type="term" value="P:methylation"/>
    <property type="evidence" value="ECO:0007669"/>
    <property type="project" value="UniProtKB-KW"/>
</dbReference>
<dbReference type="GO" id="GO:0008168">
    <property type="term" value="F:methyltransferase activity"/>
    <property type="evidence" value="ECO:0007669"/>
    <property type="project" value="UniProtKB-KW"/>
</dbReference>
<dbReference type="PANTHER" id="PTHR31760:SF0">
    <property type="entry name" value="S-ADENOSYL-L-METHIONINE-DEPENDENT METHYLTRANSFERASES SUPERFAMILY PROTEIN"/>
    <property type="match status" value="1"/>
</dbReference>
<evidence type="ECO:0000256" key="6">
    <source>
        <dbReference type="HAMAP-Rule" id="MF_00074"/>
    </source>
</evidence>
<evidence type="ECO:0000256" key="4">
    <source>
        <dbReference type="ARBA" id="ARBA00022679"/>
    </source>
</evidence>
<dbReference type="EMBL" id="JACDXX010000004">
    <property type="protein sequence ID" value="MCB5409419.1"/>
    <property type="molecule type" value="Genomic_DNA"/>
</dbReference>
<dbReference type="HAMAP" id="MF_00074">
    <property type="entry name" value="16SrRNA_methyltr_G"/>
    <property type="match status" value="1"/>
</dbReference>
<comment type="caution">
    <text evidence="7">The sequence shown here is derived from an EMBL/GenBank/DDBJ whole genome shotgun (WGS) entry which is preliminary data.</text>
</comment>
<keyword evidence="5 6" id="KW-0949">S-adenosyl-L-methionine</keyword>
<gene>
    <name evidence="6 7" type="primary">rsmG</name>
    <name evidence="7" type="ORF">H0485_05310</name>
</gene>
<evidence type="ECO:0000313" key="8">
    <source>
        <dbReference type="Proteomes" id="UP001198571"/>
    </source>
</evidence>
<dbReference type="InterPro" id="IPR003682">
    <property type="entry name" value="rRNA_ssu_MeTfrase_G"/>
</dbReference>
<dbReference type="Proteomes" id="UP001198571">
    <property type="component" value="Unassembled WGS sequence"/>
</dbReference>
<keyword evidence="8" id="KW-1185">Reference proteome</keyword>
<comment type="catalytic activity">
    <reaction evidence="6">
        <text>guanosine(527) in 16S rRNA + S-adenosyl-L-methionine = N(7)-methylguanosine(527) in 16S rRNA + S-adenosyl-L-homocysteine</text>
        <dbReference type="Rhea" id="RHEA:42732"/>
        <dbReference type="Rhea" id="RHEA-COMP:10209"/>
        <dbReference type="Rhea" id="RHEA-COMP:10210"/>
        <dbReference type="ChEBI" id="CHEBI:57856"/>
        <dbReference type="ChEBI" id="CHEBI:59789"/>
        <dbReference type="ChEBI" id="CHEBI:74269"/>
        <dbReference type="ChEBI" id="CHEBI:74480"/>
        <dbReference type="EC" id="2.1.1.170"/>
    </reaction>
</comment>
<feature type="binding site" evidence="6">
    <location>
        <position position="138"/>
    </location>
    <ligand>
        <name>S-adenosyl-L-methionine</name>
        <dbReference type="ChEBI" id="CHEBI:59789"/>
    </ligand>
</feature>
<evidence type="ECO:0000256" key="3">
    <source>
        <dbReference type="ARBA" id="ARBA00022603"/>
    </source>
</evidence>
<dbReference type="NCBIfam" id="TIGR00138">
    <property type="entry name" value="rsmG_gidB"/>
    <property type="match status" value="1"/>
</dbReference>
<keyword evidence="4 6" id="KW-0808">Transferase</keyword>
<dbReference type="SUPFAM" id="SSF53335">
    <property type="entry name" value="S-adenosyl-L-methionine-dependent methyltransferases"/>
    <property type="match status" value="1"/>
</dbReference>
<comment type="caution">
    <text evidence="6">Lacks conserved residue(s) required for the propagation of feature annotation.</text>
</comment>
<proteinExistence type="inferred from homology"/>
<name>A0ABS8CJ45_9RHOB</name>
<dbReference type="InterPro" id="IPR029063">
    <property type="entry name" value="SAM-dependent_MTases_sf"/>
</dbReference>
<evidence type="ECO:0000256" key="5">
    <source>
        <dbReference type="ARBA" id="ARBA00022691"/>
    </source>
</evidence>
<evidence type="ECO:0000256" key="2">
    <source>
        <dbReference type="ARBA" id="ARBA00022552"/>
    </source>
</evidence>
<protein>
    <recommendedName>
        <fullName evidence="6">Ribosomal RNA small subunit methyltransferase G</fullName>
        <ecNumber evidence="6">2.1.1.170</ecNumber>
    </recommendedName>
    <alternativeName>
        <fullName evidence="6">16S rRNA 7-methylguanosine methyltransferase</fullName>
        <shortName evidence="6">16S rRNA m7G methyltransferase</shortName>
    </alternativeName>
</protein>
<keyword evidence="1 6" id="KW-0963">Cytoplasm</keyword>
<dbReference type="RefSeq" id="WP_226934329.1">
    <property type="nucleotide sequence ID" value="NZ_JACDXX010000004.1"/>
</dbReference>
<keyword evidence="3 6" id="KW-0489">Methyltransferase</keyword>
<comment type="similarity">
    <text evidence="6">Belongs to the methyltransferase superfamily. RNA methyltransferase RsmG family.</text>
</comment>
<feature type="binding site" evidence="6">
    <location>
        <position position="70"/>
    </location>
    <ligand>
        <name>S-adenosyl-L-methionine</name>
        <dbReference type="ChEBI" id="CHEBI:59789"/>
    </ligand>
</feature>
<organism evidence="7 8">
    <name type="scientific">Pseudogemmobacter faecipullorum</name>
    <dbReference type="NCBI Taxonomy" id="2755041"/>
    <lineage>
        <taxon>Bacteria</taxon>
        <taxon>Pseudomonadati</taxon>
        <taxon>Pseudomonadota</taxon>
        <taxon>Alphaproteobacteria</taxon>
        <taxon>Rhodobacterales</taxon>
        <taxon>Paracoccaceae</taxon>
        <taxon>Pseudogemmobacter</taxon>
    </lineage>
</organism>
<feature type="binding site" evidence="6">
    <location>
        <begin position="124"/>
        <end position="125"/>
    </location>
    <ligand>
        <name>S-adenosyl-L-methionine</name>
        <dbReference type="ChEBI" id="CHEBI:59789"/>
    </ligand>
</feature>
<dbReference type="Gene3D" id="3.40.50.150">
    <property type="entry name" value="Vaccinia Virus protein VP39"/>
    <property type="match status" value="1"/>
</dbReference>
<comment type="subcellular location">
    <subcellularLocation>
        <location evidence="6">Cytoplasm</location>
    </subcellularLocation>
</comment>
<sequence>MNTDLWNELGASATALQKLQDFAALAEKWTKKINLVSRGTIAEIWTRHIEDSAHIMKLSPDAPQIWADFGSGGGFPGIVVATLLQDRALPTQVILVESDQRKSAFLREASRQLGLSVQVRAERAEQIAGLNADVISARALASLDMLCTIVERHIAPKGIALFPKGETWEEEVAQARKNWLFDLEAAADPGHKGSAILKLRKLRRASSDARS</sequence>
<evidence type="ECO:0000256" key="1">
    <source>
        <dbReference type="ARBA" id="ARBA00022490"/>
    </source>
</evidence>
<dbReference type="EC" id="2.1.1.170" evidence="6"/>
<keyword evidence="2 6" id="KW-0698">rRNA processing</keyword>
<evidence type="ECO:0000313" key="7">
    <source>
        <dbReference type="EMBL" id="MCB5409419.1"/>
    </source>
</evidence>